<name>A0A7W7U4D6_9ACTN</name>
<dbReference type="Gene3D" id="3.30.450.20">
    <property type="entry name" value="PAS domain"/>
    <property type="match status" value="1"/>
</dbReference>
<protein>
    <submittedName>
        <fullName evidence="1">Uncharacterized protein</fullName>
    </submittedName>
</protein>
<organism evidence="1 2">
    <name type="scientific">Streptomyces nymphaeiformis</name>
    <dbReference type="NCBI Taxonomy" id="2663842"/>
    <lineage>
        <taxon>Bacteria</taxon>
        <taxon>Bacillati</taxon>
        <taxon>Actinomycetota</taxon>
        <taxon>Actinomycetes</taxon>
        <taxon>Kitasatosporales</taxon>
        <taxon>Streptomycetaceae</taxon>
        <taxon>Streptomyces</taxon>
    </lineage>
</organism>
<evidence type="ECO:0000313" key="2">
    <source>
        <dbReference type="Proteomes" id="UP000582643"/>
    </source>
</evidence>
<dbReference type="AlphaFoldDB" id="A0A7W7U4D6"/>
<dbReference type="EMBL" id="JACHJY010000008">
    <property type="protein sequence ID" value="MBB4984833.1"/>
    <property type="molecule type" value="Genomic_DNA"/>
</dbReference>
<proteinExistence type="predicted"/>
<keyword evidence="2" id="KW-1185">Reference proteome</keyword>
<comment type="caution">
    <text evidence="1">The sequence shown here is derived from an EMBL/GenBank/DDBJ whole genome shotgun (WGS) entry which is preliminary data.</text>
</comment>
<gene>
    <name evidence="1" type="ORF">GGE06_005779</name>
</gene>
<sequence>MLWHTVGATGLASARAVARLQSVAPFQDSLTGGGTLWSPEAYGIFGMARDEPPVPLAELRDRVRPDDRDALADLVTTVTERQTGGQTVLGIVLSEGTVRHVRVAADR</sequence>
<evidence type="ECO:0000313" key="1">
    <source>
        <dbReference type="EMBL" id="MBB4984833.1"/>
    </source>
</evidence>
<dbReference type="Proteomes" id="UP000582643">
    <property type="component" value="Unassembled WGS sequence"/>
</dbReference>
<dbReference type="RefSeq" id="WP_246532799.1">
    <property type="nucleotide sequence ID" value="NZ_JACHJY010000008.1"/>
</dbReference>
<reference evidence="1 2" key="1">
    <citation type="submission" date="2020-08" db="EMBL/GenBank/DDBJ databases">
        <title>Genomic Encyclopedia of Type Strains, Phase III (KMG-III): the genomes of soil and plant-associated and newly described type strains.</title>
        <authorList>
            <person name="Whitman W."/>
        </authorList>
    </citation>
    <scope>NUCLEOTIDE SEQUENCE [LARGE SCALE GENOMIC DNA]</scope>
    <source>
        <strain evidence="1 2">SFB5A</strain>
    </source>
</reference>
<accession>A0A7W7U4D6</accession>